<accession>A0A511NAQ5</accession>
<keyword evidence="3" id="KW-1185">Reference proteome</keyword>
<sequence>MTLATLGRLKKVELRTVWEREDTGFTMWLSRPENLELLSQTLDLDLQYEAHEQNVGPYRADIVCTDDDGNKVLIENQLEVTDHTHLGQLLTYAGTLNTVTIIWIAARFTDEHRAALDWLNNNTGPNINFFGLEIEVWQIGNSAPAPKFNVVSQPNNWTKRMVGSRGSEITATKQLQFDYWTAMREHFLQQNAVLRPQKPLPQHWMNFAAGRSHFHYFAYANIRDKCIGLGLVISGPDRWAHYYQLLSQKEAIEAEAQMQFEWRALETKKESQVLLEHPSFNPADQGSWAAQHQWLMGTAALFQRIFSERIRQLRAADWAGNASEVLSEAPAEV</sequence>
<reference evidence="2 3" key="1">
    <citation type="submission" date="2019-07" db="EMBL/GenBank/DDBJ databases">
        <title>Whole genome shotgun sequence of Deinococcus cellulosilyticus NBRC 106333.</title>
        <authorList>
            <person name="Hosoyama A."/>
            <person name="Uohara A."/>
            <person name="Ohji S."/>
            <person name="Ichikawa N."/>
        </authorList>
    </citation>
    <scope>NUCLEOTIDE SEQUENCE [LARGE SCALE GENOMIC DNA]</scope>
    <source>
        <strain evidence="2 3">NBRC 106333</strain>
    </source>
</reference>
<dbReference type="AlphaFoldDB" id="A0A511NAQ5"/>
<dbReference type="InterPro" id="IPR011856">
    <property type="entry name" value="tRNA_endonuc-like_dom_sf"/>
</dbReference>
<protein>
    <recommendedName>
        <fullName evidence="1">DUF4268 domain-containing protein</fullName>
    </recommendedName>
</protein>
<dbReference type="InterPro" id="IPR025364">
    <property type="entry name" value="DUF4268"/>
</dbReference>
<name>A0A511NAQ5_DEIC1</name>
<evidence type="ECO:0000313" key="2">
    <source>
        <dbReference type="EMBL" id="GEM49626.1"/>
    </source>
</evidence>
<organism evidence="2 3">
    <name type="scientific">Deinococcus cellulosilyticus (strain DSM 18568 / NBRC 106333 / KACC 11606 / 5516J-15)</name>
    <dbReference type="NCBI Taxonomy" id="1223518"/>
    <lineage>
        <taxon>Bacteria</taxon>
        <taxon>Thermotogati</taxon>
        <taxon>Deinococcota</taxon>
        <taxon>Deinococci</taxon>
        <taxon>Deinococcales</taxon>
        <taxon>Deinococcaceae</taxon>
        <taxon>Deinococcus</taxon>
    </lineage>
</organism>
<dbReference type="Pfam" id="PF14088">
    <property type="entry name" value="DUF4268"/>
    <property type="match status" value="1"/>
</dbReference>
<dbReference type="EMBL" id="BJXB01000039">
    <property type="protein sequence ID" value="GEM49626.1"/>
    <property type="molecule type" value="Genomic_DNA"/>
</dbReference>
<comment type="caution">
    <text evidence="2">The sequence shown here is derived from an EMBL/GenBank/DDBJ whole genome shotgun (WGS) entry which is preliminary data.</text>
</comment>
<dbReference type="Proteomes" id="UP000321306">
    <property type="component" value="Unassembled WGS sequence"/>
</dbReference>
<feature type="domain" description="DUF4268" evidence="1">
    <location>
        <begin position="175"/>
        <end position="309"/>
    </location>
</feature>
<dbReference type="GO" id="GO:0003676">
    <property type="term" value="F:nucleic acid binding"/>
    <property type="evidence" value="ECO:0007669"/>
    <property type="project" value="InterPro"/>
</dbReference>
<proteinExistence type="predicted"/>
<dbReference type="RefSeq" id="WP_146890518.1">
    <property type="nucleotide sequence ID" value="NZ_BJXB01000039.1"/>
</dbReference>
<gene>
    <name evidence="2" type="ORF">DC3_52610</name>
</gene>
<dbReference type="OrthoDB" id="570199at2"/>
<evidence type="ECO:0000313" key="3">
    <source>
        <dbReference type="Proteomes" id="UP000321306"/>
    </source>
</evidence>
<evidence type="ECO:0000259" key="1">
    <source>
        <dbReference type="Pfam" id="PF14088"/>
    </source>
</evidence>
<dbReference type="Gene3D" id="3.40.1350.10">
    <property type="match status" value="1"/>
</dbReference>